<protein>
    <submittedName>
        <fullName evidence="1">Uncharacterized protein</fullName>
    </submittedName>
</protein>
<feature type="non-terminal residue" evidence="1">
    <location>
        <position position="1"/>
    </location>
</feature>
<sequence length="134" mass="14630">TDFRDGRVCHGQSSRHTASPGGVDPCLPARLAGDWDAGEGDWDPEGRGVDGSRYCLAASPVPVIVVRPDRKRAEAKSKRLANPLRHSYIEIREKSNSTTDLRALDPTMQAEKPPGAAKNYLGIFGSQKYKRLSV</sequence>
<organism evidence="1 2">
    <name type="scientific">Pneumocystis oryctolagi</name>
    <dbReference type="NCBI Taxonomy" id="42067"/>
    <lineage>
        <taxon>Eukaryota</taxon>
        <taxon>Fungi</taxon>
        <taxon>Dikarya</taxon>
        <taxon>Ascomycota</taxon>
        <taxon>Taphrinomycotina</taxon>
        <taxon>Pneumocystomycetes</taxon>
        <taxon>Pneumocystaceae</taxon>
        <taxon>Pneumocystis</taxon>
    </lineage>
</organism>
<accession>A0ACB7CG25</accession>
<keyword evidence="2" id="KW-1185">Reference proteome</keyword>
<proteinExistence type="predicted"/>
<evidence type="ECO:0000313" key="2">
    <source>
        <dbReference type="Proteomes" id="UP000768646"/>
    </source>
</evidence>
<gene>
    <name evidence="1" type="ORF">PORY_000028</name>
</gene>
<reference evidence="1 2" key="1">
    <citation type="journal article" date="2021" name="Commun. Biol.">
        <title>Genomic insights into the host specific adaptation of the Pneumocystis genus.</title>
        <authorList>
            <person name="Cisse O.H."/>
            <person name="Ma L."/>
            <person name="Dekker J.P."/>
            <person name="Khil P.P."/>
            <person name="Youn J.-H."/>
            <person name="Brenchley J.M."/>
            <person name="Blair R."/>
            <person name="Pahar B."/>
            <person name="Chabe M."/>
            <person name="Van Rompay K.K.A."/>
            <person name="Keesler R."/>
            <person name="Sukura A."/>
            <person name="Hirsch V."/>
            <person name="Kutty G."/>
            <person name="Liu Y."/>
            <person name="Peng L."/>
            <person name="Chen J."/>
            <person name="Song J."/>
            <person name="Weissenbacher-Lang C."/>
            <person name="Xu J."/>
            <person name="Upham N.S."/>
            <person name="Stajich J.E."/>
            <person name="Cuomo C.A."/>
            <person name="Cushion M.T."/>
            <person name="Kovacs J.A."/>
        </authorList>
    </citation>
    <scope>NUCLEOTIDE SEQUENCE [LARGE SCALE GENOMIC DNA]</scope>
    <source>
        <strain evidence="1 2">RABM</strain>
    </source>
</reference>
<comment type="caution">
    <text evidence="1">The sequence shown here is derived from an EMBL/GenBank/DDBJ whole genome shotgun (WGS) entry which is preliminary data.</text>
</comment>
<dbReference type="EMBL" id="JABTEG010000001">
    <property type="protein sequence ID" value="KAG4306040.1"/>
    <property type="molecule type" value="Genomic_DNA"/>
</dbReference>
<name>A0ACB7CG25_9ASCO</name>
<dbReference type="Proteomes" id="UP000768646">
    <property type="component" value="Unassembled WGS sequence"/>
</dbReference>
<evidence type="ECO:0000313" key="1">
    <source>
        <dbReference type="EMBL" id="KAG4306040.1"/>
    </source>
</evidence>